<dbReference type="PROSITE" id="PS51293">
    <property type="entry name" value="SANT"/>
    <property type="match status" value="1"/>
</dbReference>
<dbReference type="EMBL" id="JAZAVK010000096">
    <property type="protein sequence ID" value="KAK7423795.1"/>
    <property type="molecule type" value="Genomic_DNA"/>
</dbReference>
<dbReference type="SMART" id="SM00717">
    <property type="entry name" value="SANT"/>
    <property type="match status" value="1"/>
</dbReference>
<feature type="region of interest" description="Disordered" evidence="5">
    <location>
        <begin position="240"/>
        <end position="268"/>
    </location>
</feature>
<evidence type="ECO:0000256" key="5">
    <source>
        <dbReference type="SAM" id="MobiDB-lite"/>
    </source>
</evidence>
<evidence type="ECO:0000313" key="10">
    <source>
        <dbReference type="Proteomes" id="UP001498421"/>
    </source>
</evidence>
<dbReference type="InterPro" id="IPR007526">
    <property type="entry name" value="SWIRM"/>
</dbReference>
<feature type="region of interest" description="Disordered" evidence="5">
    <location>
        <begin position="1"/>
        <end position="98"/>
    </location>
</feature>
<dbReference type="InterPro" id="IPR017884">
    <property type="entry name" value="SANT_dom"/>
</dbReference>
<dbReference type="PANTHER" id="PTHR12802">
    <property type="entry name" value="SWI/SNF COMPLEX-RELATED"/>
    <property type="match status" value="1"/>
</dbReference>
<protein>
    <submittedName>
        <fullName evidence="9">SWI/SNF and RSC complex subunit Ssr2</fullName>
    </submittedName>
</protein>
<feature type="compositionally biased region" description="Polar residues" evidence="5">
    <location>
        <begin position="47"/>
        <end position="58"/>
    </location>
</feature>
<gene>
    <name evidence="9" type="primary">ssr2</name>
    <name evidence="9" type="ORF">QQZ08_008950</name>
</gene>
<proteinExistence type="predicted"/>
<dbReference type="Pfam" id="PF16495">
    <property type="entry name" value="SWIRM-assoc_1"/>
    <property type="match status" value="1"/>
</dbReference>
<dbReference type="Gene3D" id="1.10.10.60">
    <property type="entry name" value="Homeodomain-like"/>
    <property type="match status" value="1"/>
</dbReference>
<dbReference type="Gene3D" id="1.10.10.10">
    <property type="entry name" value="Winged helix-like DNA-binding domain superfamily/Winged helix DNA-binding domain"/>
    <property type="match status" value="1"/>
</dbReference>
<feature type="compositionally biased region" description="Polar residues" evidence="5">
    <location>
        <begin position="1"/>
        <end position="21"/>
    </location>
</feature>
<sequence length="676" mass="73959">MDDSATYGSPGNGASPNSNPILAQPPLQPESGAGDGEDIQMSEGPLNETNIKQDSTTPAPVRGDDEMNDAPEDGKNGISQSDPTAGTNGQESKSKDAIESAAREHLIAQTHAIVLPSYSTWFDMNTIHDIERKAMAEFFNNRNRSKTPAVYKDYRDFMINTYRLNPIEYLTVTACRRNLAGDVCAIMRVHAFLEQWGLINYQVDADQRPSHVGPPFTGHFKIICDTPRGLQAWQPSADPVVLEGKKSQDTDNKAAATPSTKGEQNLGIGRNIYEANAKGTPISKTEGKANGEPPATNGVPGTDDATKTPIAKVHCHQCGNDCTRIYYHSNHTDANPKAKYDLCPNCFTEGRLPANHTSNMYVKMENPTYTSILDRDAPWTDAEILRLLEGLERFDDDWGEISEHVGTRTREECVLQFLQLDIEEKYLDAEAPINAPTGLSMLGPQQGQLPFSQVDNPVMSVVGFLASLADPASTAAAANKSADELKRKLRKQLDGDKSGDNAQANGDSKDKDDSMDLDVRQEVTSTMMTTTTTTTKTKTTALASIPLASIGARAAGFASHEEREMTRLVSAASNVTLQKLEMKLKYFDEMEAVLRAERRELERARQQLFLDRLAFRRRVREVQEGLKAAVITGGEQGVRMAHEAMTDGERLSFQSTVGAQAVPPPSSDGQVKSYEA</sequence>
<dbReference type="PANTHER" id="PTHR12802:SF41">
    <property type="entry name" value="BRAHMA ASSOCIATED PROTEIN 155 KDA"/>
    <property type="match status" value="1"/>
</dbReference>
<comment type="caution">
    <text evidence="9">The sequence shown here is derived from an EMBL/GenBank/DDBJ whole genome shotgun (WGS) entry which is preliminary data.</text>
</comment>
<evidence type="ECO:0000259" key="6">
    <source>
        <dbReference type="PROSITE" id="PS50090"/>
    </source>
</evidence>
<evidence type="ECO:0000259" key="8">
    <source>
        <dbReference type="PROSITE" id="PS51293"/>
    </source>
</evidence>
<dbReference type="Pfam" id="PF04433">
    <property type="entry name" value="SWIRM"/>
    <property type="match status" value="1"/>
</dbReference>
<evidence type="ECO:0000256" key="4">
    <source>
        <dbReference type="ARBA" id="ARBA00023242"/>
    </source>
</evidence>
<dbReference type="SUPFAM" id="SSF46689">
    <property type="entry name" value="Homeodomain-like"/>
    <property type="match status" value="2"/>
</dbReference>
<dbReference type="CDD" id="cd02336">
    <property type="entry name" value="ZZ_RSC8"/>
    <property type="match status" value="1"/>
</dbReference>
<dbReference type="Proteomes" id="UP001498421">
    <property type="component" value="Unassembled WGS sequence"/>
</dbReference>
<dbReference type="PROSITE" id="PS50934">
    <property type="entry name" value="SWIRM"/>
    <property type="match status" value="1"/>
</dbReference>
<feature type="region of interest" description="Disordered" evidence="5">
    <location>
        <begin position="657"/>
        <end position="676"/>
    </location>
</feature>
<keyword evidence="2" id="KW-0238">DNA-binding</keyword>
<feature type="compositionally biased region" description="Polar residues" evidence="5">
    <location>
        <begin position="77"/>
        <end position="91"/>
    </location>
</feature>
<dbReference type="InterPro" id="IPR009057">
    <property type="entry name" value="Homeodomain-like_sf"/>
</dbReference>
<feature type="region of interest" description="Disordered" evidence="5">
    <location>
        <begin position="281"/>
        <end position="305"/>
    </location>
</feature>
<dbReference type="Pfam" id="PF00249">
    <property type="entry name" value="Myb_DNA-binding"/>
    <property type="match status" value="1"/>
</dbReference>
<dbReference type="InterPro" id="IPR001005">
    <property type="entry name" value="SANT/Myb"/>
</dbReference>
<dbReference type="CDD" id="cd00167">
    <property type="entry name" value="SANT"/>
    <property type="match status" value="1"/>
</dbReference>
<organism evidence="9 10">
    <name type="scientific">Neonectria magnoliae</name>
    <dbReference type="NCBI Taxonomy" id="2732573"/>
    <lineage>
        <taxon>Eukaryota</taxon>
        <taxon>Fungi</taxon>
        <taxon>Dikarya</taxon>
        <taxon>Ascomycota</taxon>
        <taxon>Pezizomycotina</taxon>
        <taxon>Sordariomycetes</taxon>
        <taxon>Hypocreomycetidae</taxon>
        <taxon>Hypocreales</taxon>
        <taxon>Nectriaceae</taxon>
        <taxon>Neonectria</taxon>
    </lineage>
</organism>
<feature type="region of interest" description="Disordered" evidence="5">
    <location>
        <begin position="490"/>
        <end position="516"/>
    </location>
</feature>
<dbReference type="InterPro" id="IPR041984">
    <property type="entry name" value="Rsc8/Ssr1/Ssr2_ZZ"/>
</dbReference>
<dbReference type="PROSITE" id="PS50090">
    <property type="entry name" value="MYB_LIKE"/>
    <property type="match status" value="1"/>
</dbReference>
<accession>A0ABR1HRD8</accession>
<evidence type="ECO:0000256" key="1">
    <source>
        <dbReference type="ARBA" id="ARBA00023015"/>
    </source>
</evidence>
<feature type="domain" description="SWIRM" evidence="7">
    <location>
        <begin position="113"/>
        <end position="210"/>
    </location>
</feature>
<feature type="compositionally biased region" description="Basic and acidic residues" evidence="5">
    <location>
        <begin position="243"/>
        <end position="252"/>
    </location>
</feature>
<keyword evidence="10" id="KW-1185">Reference proteome</keyword>
<feature type="domain" description="Myb-like" evidence="6">
    <location>
        <begin position="375"/>
        <end position="421"/>
    </location>
</feature>
<keyword evidence="1" id="KW-0805">Transcription regulation</keyword>
<name>A0ABR1HRD8_9HYPO</name>
<evidence type="ECO:0000259" key="7">
    <source>
        <dbReference type="PROSITE" id="PS50934"/>
    </source>
</evidence>
<dbReference type="InterPro" id="IPR032451">
    <property type="entry name" value="SMARCC_C"/>
</dbReference>
<dbReference type="InterPro" id="IPR036388">
    <property type="entry name" value="WH-like_DNA-bd_sf"/>
</dbReference>
<feature type="domain" description="SANT" evidence="8">
    <location>
        <begin position="374"/>
        <end position="425"/>
    </location>
</feature>
<feature type="compositionally biased region" description="Basic and acidic residues" evidence="5">
    <location>
        <begin position="507"/>
        <end position="516"/>
    </location>
</feature>
<evidence type="ECO:0000313" key="9">
    <source>
        <dbReference type="EMBL" id="KAK7423795.1"/>
    </source>
</evidence>
<evidence type="ECO:0000256" key="3">
    <source>
        <dbReference type="ARBA" id="ARBA00023163"/>
    </source>
</evidence>
<keyword evidence="4" id="KW-0539">Nucleus</keyword>
<evidence type="ECO:0000256" key="2">
    <source>
        <dbReference type="ARBA" id="ARBA00023125"/>
    </source>
</evidence>
<keyword evidence="3" id="KW-0804">Transcription</keyword>
<feature type="compositionally biased region" description="Basic and acidic residues" evidence="5">
    <location>
        <begin position="490"/>
        <end position="499"/>
    </location>
</feature>
<reference evidence="9 10" key="1">
    <citation type="journal article" date="2025" name="Microbiol. Resour. Announc.">
        <title>Draft genome sequences for Neonectria magnoliae and Neonectria punicea, canker pathogens of Liriodendron tulipifera and Acer saccharum in West Virginia.</title>
        <authorList>
            <person name="Petronek H.M."/>
            <person name="Kasson M.T."/>
            <person name="Metheny A.M."/>
            <person name="Stauder C.M."/>
            <person name="Lovett B."/>
            <person name="Lynch S.C."/>
            <person name="Garnas J.R."/>
            <person name="Kasson L.R."/>
            <person name="Stajich J.E."/>
        </authorList>
    </citation>
    <scope>NUCLEOTIDE SEQUENCE [LARGE SCALE GENOMIC DNA]</scope>
    <source>
        <strain evidence="9 10">NRRL 64651</strain>
    </source>
</reference>
<dbReference type="SUPFAM" id="SSF57850">
    <property type="entry name" value="RING/U-box"/>
    <property type="match status" value="1"/>
</dbReference>